<protein>
    <submittedName>
        <fullName evidence="1">Uncharacterized protein</fullName>
    </submittedName>
</protein>
<reference evidence="1" key="2">
    <citation type="submission" date="2020-05" db="UniProtKB">
        <authorList>
            <consortium name="EnsemblMetazoa"/>
        </authorList>
    </citation>
    <scope>IDENTIFICATION</scope>
    <source>
        <strain evidence="1">IAEA</strain>
    </source>
</reference>
<dbReference type="AlphaFoldDB" id="A0A1B0BQ89"/>
<dbReference type="EMBL" id="JXJN01018482">
    <property type="status" value="NOT_ANNOTATED_CDS"/>
    <property type="molecule type" value="Genomic_DNA"/>
</dbReference>
<keyword evidence="2" id="KW-1185">Reference proteome</keyword>
<evidence type="ECO:0000313" key="2">
    <source>
        <dbReference type="Proteomes" id="UP000092460"/>
    </source>
</evidence>
<dbReference type="VEuPathDB" id="VectorBase:GPPI037202"/>
<reference evidence="2" key="1">
    <citation type="submission" date="2015-01" db="EMBL/GenBank/DDBJ databases">
        <authorList>
            <person name="Aksoy S."/>
            <person name="Warren W."/>
            <person name="Wilson R.K."/>
        </authorList>
    </citation>
    <scope>NUCLEOTIDE SEQUENCE [LARGE SCALE GENOMIC DNA]</scope>
    <source>
        <strain evidence="2">IAEA</strain>
    </source>
</reference>
<dbReference type="Proteomes" id="UP000092460">
    <property type="component" value="Unassembled WGS sequence"/>
</dbReference>
<sequence>MNKNPLRNGTLQIHCIENVMDNITDQSKLLGLDSRFGDSSVSIFFDPSLISSVSSFNRHSAAFGTQRPESTQRFI</sequence>
<accession>A0A1B0BQ89</accession>
<name>A0A1B0BQ89_9MUSC</name>
<proteinExistence type="predicted"/>
<organism evidence="1 2">
    <name type="scientific">Glossina palpalis gambiensis</name>
    <dbReference type="NCBI Taxonomy" id="67801"/>
    <lineage>
        <taxon>Eukaryota</taxon>
        <taxon>Metazoa</taxon>
        <taxon>Ecdysozoa</taxon>
        <taxon>Arthropoda</taxon>
        <taxon>Hexapoda</taxon>
        <taxon>Insecta</taxon>
        <taxon>Pterygota</taxon>
        <taxon>Neoptera</taxon>
        <taxon>Endopterygota</taxon>
        <taxon>Diptera</taxon>
        <taxon>Brachycera</taxon>
        <taxon>Muscomorpha</taxon>
        <taxon>Hippoboscoidea</taxon>
        <taxon>Glossinidae</taxon>
        <taxon>Glossina</taxon>
    </lineage>
</organism>
<dbReference type="EnsemblMetazoa" id="GPPI037202-RA">
    <property type="protein sequence ID" value="GPPI037202-PA"/>
    <property type="gene ID" value="GPPI037202"/>
</dbReference>
<evidence type="ECO:0000313" key="1">
    <source>
        <dbReference type="EnsemblMetazoa" id="GPPI037202-PA"/>
    </source>
</evidence>